<dbReference type="GO" id="GO:0006457">
    <property type="term" value="P:protein folding"/>
    <property type="evidence" value="ECO:0007669"/>
    <property type="project" value="InterPro"/>
</dbReference>
<dbReference type="PRINTS" id="PR00153">
    <property type="entry name" value="CSAPPISMRASE"/>
</dbReference>
<comment type="function">
    <text evidence="4">PPIases accelerate the folding of proteins. It catalyzes the cis-trans isomerization of proline imidic peptide bonds in oligopeptides.</text>
</comment>
<feature type="signal peptide" evidence="4">
    <location>
        <begin position="1"/>
        <end position="20"/>
    </location>
</feature>
<dbReference type="PROSITE" id="PS00170">
    <property type="entry name" value="CSA_PPIASE_1"/>
    <property type="match status" value="1"/>
</dbReference>
<comment type="similarity">
    <text evidence="1 4">Belongs to the cyclophilin-type PPIase family.</text>
</comment>
<dbReference type="InterPro" id="IPR002130">
    <property type="entry name" value="Cyclophilin-type_PPIase_dom"/>
</dbReference>
<dbReference type="InterPro" id="IPR044665">
    <property type="entry name" value="E_coli_cyclophilin_A-like"/>
</dbReference>
<keyword evidence="3 4" id="KW-0413">Isomerase</keyword>
<reference evidence="6 7" key="1">
    <citation type="submission" date="2018-04" db="EMBL/GenBank/DDBJ databases">
        <title>Pseudomonas sp. nov., isolated from mangrove soil.</title>
        <authorList>
            <person name="Chen C."/>
        </authorList>
    </citation>
    <scope>NUCLEOTIDE SEQUENCE [LARGE SCALE GENOMIC DNA]</scope>
    <source>
        <strain evidence="6 7">TC-11</strain>
    </source>
</reference>
<dbReference type="GO" id="GO:0003755">
    <property type="term" value="F:peptidyl-prolyl cis-trans isomerase activity"/>
    <property type="evidence" value="ECO:0007669"/>
    <property type="project" value="UniProtKB-UniRule"/>
</dbReference>
<dbReference type="CDD" id="cd01920">
    <property type="entry name" value="cyclophilin_EcCYP_like"/>
    <property type="match status" value="1"/>
</dbReference>
<evidence type="ECO:0000256" key="4">
    <source>
        <dbReference type="RuleBase" id="RU363019"/>
    </source>
</evidence>
<dbReference type="InterPro" id="IPR029000">
    <property type="entry name" value="Cyclophilin-like_dom_sf"/>
</dbReference>
<keyword evidence="4" id="KW-0732">Signal</keyword>
<dbReference type="OrthoDB" id="9807797at2"/>
<feature type="chain" id="PRO_5015374030" description="Peptidyl-prolyl cis-trans isomerase" evidence="4">
    <location>
        <begin position="21"/>
        <end position="184"/>
    </location>
</feature>
<dbReference type="AlphaFoldDB" id="A0A2T5PC08"/>
<keyword evidence="7" id="KW-1185">Reference proteome</keyword>
<dbReference type="RefSeq" id="WP_108105995.1">
    <property type="nucleotide sequence ID" value="NZ_QASN01000008.1"/>
</dbReference>
<evidence type="ECO:0000313" key="6">
    <source>
        <dbReference type="EMBL" id="PTU75252.1"/>
    </source>
</evidence>
<accession>A0A2T5PC08</accession>
<keyword evidence="2 4" id="KW-0697">Rotamase</keyword>
<dbReference type="PROSITE" id="PS50072">
    <property type="entry name" value="CSA_PPIASE_2"/>
    <property type="match status" value="1"/>
</dbReference>
<protein>
    <recommendedName>
        <fullName evidence="4">Peptidyl-prolyl cis-trans isomerase</fullName>
        <shortName evidence="4">PPIase</shortName>
        <ecNumber evidence="4">5.2.1.8</ecNumber>
    </recommendedName>
</protein>
<feature type="domain" description="PPIase cyclophilin-type" evidence="5">
    <location>
        <begin position="30"/>
        <end position="183"/>
    </location>
</feature>
<evidence type="ECO:0000256" key="2">
    <source>
        <dbReference type="ARBA" id="ARBA00023110"/>
    </source>
</evidence>
<gene>
    <name evidence="6" type="ORF">DBO85_05320</name>
</gene>
<dbReference type="Proteomes" id="UP000244064">
    <property type="component" value="Unassembled WGS sequence"/>
</dbReference>
<dbReference type="PANTHER" id="PTHR43246">
    <property type="entry name" value="PEPTIDYL-PROLYL CIS-TRANS ISOMERASE CYP38, CHLOROPLASTIC"/>
    <property type="match status" value="1"/>
</dbReference>
<dbReference type="Gene3D" id="2.40.100.10">
    <property type="entry name" value="Cyclophilin-like"/>
    <property type="match status" value="1"/>
</dbReference>
<dbReference type="EC" id="5.2.1.8" evidence="4"/>
<organism evidence="6 7">
    <name type="scientific">Pseudomonas mangrovi</name>
    <dbReference type="NCBI Taxonomy" id="2161748"/>
    <lineage>
        <taxon>Bacteria</taxon>
        <taxon>Pseudomonadati</taxon>
        <taxon>Pseudomonadota</taxon>
        <taxon>Gammaproteobacteria</taxon>
        <taxon>Pseudomonadales</taxon>
        <taxon>Pseudomonadaceae</taxon>
        <taxon>Pseudomonas</taxon>
    </lineage>
</organism>
<comment type="catalytic activity">
    <reaction evidence="4">
        <text>[protein]-peptidylproline (omega=180) = [protein]-peptidylproline (omega=0)</text>
        <dbReference type="Rhea" id="RHEA:16237"/>
        <dbReference type="Rhea" id="RHEA-COMP:10747"/>
        <dbReference type="Rhea" id="RHEA-COMP:10748"/>
        <dbReference type="ChEBI" id="CHEBI:83833"/>
        <dbReference type="ChEBI" id="CHEBI:83834"/>
        <dbReference type="EC" id="5.2.1.8"/>
    </reaction>
</comment>
<dbReference type="InterPro" id="IPR020892">
    <property type="entry name" value="Cyclophilin-type_PPIase_CS"/>
</dbReference>
<dbReference type="Pfam" id="PF00160">
    <property type="entry name" value="Pro_isomerase"/>
    <property type="match status" value="1"/>
</dbReference>
<dbReference type="EMBL" id="QASN01000008">
    <property type="protein sequence ID" value="PTU75252.1"/>
    <property type="molecule type" value="Genomic_DNA"/>
</dbReference>
<evidence type="ECO:0000313" key="7">
    <source>
        <dbReference type="Proteomes" id="UP000244064"/>
    </source>
</evidence>
<evidence type="ECO:0000259" key="5">
    <source>
        <dbReference type="PROSITE" id="PS50072"/>
    </source>
</evidence>
<proteinExistence type="inferred from homology"/>
<comment type="caution">
    <text evidence="6">The sequence shown here is derived from an EMBL/GenBank/DDBJ whole genome shotgun (WGS) entry which is preliminary data.</text>
</comment>
<evidence type="ECO:0000256" key="3">
    <source>
        <dbReference type="ARBA" id="ARBA00023235"/>
    </source>
</evidence>
<dbReference type="SUPFAM" id="SSF50891">
    <property type="entry name" value="Cyclophilin-like"/>
    <property type="match status" value="1"/>
</dbReference>
<name>A0A2T5PC08_9PSED</name>
<evidence type="ECO:0000256" key="1">
    <source>
        <dbReference type="ARBA" id="ARBA00007365"/>
    </source>
</evidence>
<sequence>MFRKIAVTLCALLFAGTLAAAENPRVLITTSLGEIEVELDAQKAPISVENFLAYVDKGYYDDTQFHRVIPGFMVQGGGFDGNMAQKSTAAPIRNEADNGLRNERGTLAMARTQAVHSATSQFFINLADNAFLDHGGRDFGYAVFGRVSKGMDVVDQIAKVPTGSRAGHQDVPRQPVMIVSARRL</sequence>